<dbReference type="STRING" id="8496.A0A151PJF8"/>
<dbReference type="GO" id="GO:0005886">
    <property type="term" value="C:plasma membrane"/>
    <property type="evidence" value="ECO:0007669"/>
    <property type="project" value="TreeGrafter"/>
</dbReference>
<evidence type="ECO:0000256" key="3">
    <source>
        <dbReference type="ARBA" id="ARBA00022989"/>
    </source>
</evidence>
<dbReference type="PANTHER" id="PTHR11040:SF140">
    <property type="entry name" value="ZRT (ZRT), IRT- (IRT-) LIKE PROTEIN TRANSPORTER"/>
    <property type="match status" value="1"/>
</dbReference>
<evidence type="ECO:0000256" key="4">
    <source>
        <dbReference type="ARBA" id="ARBA00023136"/>
    </source>
</evidence>
<dbReference type="GO" id="GO:0005385">
    <property type="term" value="F:zinc ion transmembrane transporter activity"/>
    <property type="evidence" value="ECO:0007669"/>
    <property type="project" value="TreeGrafter"/>
</dbReference>
<dbReference type="InterPro" id="IPR003689">
    <property type="entry name" value="ZIP"/>
</dbReference>
<dbReference type="Pfam" id="PF02535">
    <property type="entry name" value="Zip"/>
    <property type="match status" value="1"/>
</dbReference>
<evidence type="ECO:0000313" key="6">
    <source>
        <dbReference type="EMBL" id="KYO49198.1"/>
    </source>
</evidence>
<evidence type="ECO:0008006" key="8">
    <source>
        <dbReference type="Google" id="ProtNLM"/>
    </source>
</evidence>
<feature type="transmembrane region" description="Helical" evidence="5">
    <location>
        <begin position="55"/>
        <end position="74"/>
    </location>
</feature>
<dbReference type="EMBL" id="AKHW03000004">
    <property type="protein sequence ID" value="KYO49198.1"/>
    <property type="molecule type" value="Genomic_DNA"/>
</dbReference>
<evidence type="ECO:0000256" key="5">
    <source>
        <dbReference type="SAM" id="Phobius"/>
    </source>
</evidence>
<evidence type="ECO:0000256" key="2">
    <source>
        <dbReference type="ARBA" id="ARBA00022692"/>
    </source>
</evidence>
<keyword evidence="2 5" id="KW-0812">Transmembrane</keyword>
<keyword evidence="7" id="KW-1185">Reference proteome</keyword>
<comment type="subcellular location">
    <subcellularLocation>
        <location evidence="1">Membrane</location>
        <topology evidence="1">Multi-pass membrane protein</topology>
    </subcellularLocation>
</comment>
<dbReference type="PANTHER" id="PTHR11040">
    <property type="entry name" value="ZINC/IRON TRANSPORTER"/>
    <property type="match status" value="1"/>
</dbReference>
<evidence type="ECO:0000313" key="7">
    <source>
        <dbReference type="Proteomes" id="UP000050525"/>
    </source>
</evidence>
<dbReference type="Proteomes" id="UP000050525">
    <property type="component" value="Unassembled WGS sequence"/>
</dbReference>
<gene>
    <name evidence="6" type="ORF">Y1Q_0013282</name>
</gene>
<proteinExistence type="predicted"/>
<organism evidence="6 7">
    <name type="scientific">Alligator mississippiensis</name>
    <name type="common">American alligator</name>
    <dbReference type="NCBI Taxonomy" id="8496"/>
    <lineage>
        <taxon>Eukaryota</taxon>
        <taxon>Metazoa</taxon>
        <taxon>Chordata</taxon>
        <taxon>Craniata</taxon>
        <taxon>Vertebrata</taxon>
        <taxon>Euteleostomi</taxon>
        <taxon>Archelosauria</taxon>
        <taxon>Archosauria</taxon>
        <taxon>Crocodylia</taxon>
        <taxon>Alligatoridae</taxon>
        <taxon>Alligatorinae</taxon>
        <taxon>Alligator</taxon>
    </lineage>
</organism>
<reference evidence="6 7" key="1">
    <citation type="journal article" date="2012" name="Genome Biol.">
        <title>Sequencing three crocodilian genomes to illuminate the evolution of archosaurs and amniotes.</title>
        <authorList>
            <person name="St John J.A."/>
            <person name="Braun E.L."/>
            <person name="Isberg S.R."/>
            <person name="Miles L.G."/>
            <person name="Chong A.Y."/>
            <person name="Gongora J."/>
            <person name="Dalzell P."/>
            <person name="Moran C."/>
            <person name="Bed'hom B."/>
            <person name="Abzhanov A."/>
            <person name="Burgess S.C."/>
            <person name="Cooksey A.M."/>
            <person name="Castoe T.A."/>
            <person name="Crawford N.G."/>
            <person name="Densmore L.D."/>
            <person name="Drew J.C."/>
            <person name="Edwards S.V."/>
            <person name="Faircloth B.C."/>
            <person name="Fujita M.K."/>
            <person name="Greenwold M.J."/>
            <person name="Hoffmann F.G."/>
            <person name="Howard J.M."/>
            <person name="Iguchi T."/>
            <person name="Janes D.E."/>
            <person name="Khan S.Y."/>
            <person name="Kohno S."/>
            <person name="de Koning A.J."/>
            <person name="Lance S.L."/>
            <person name="McCarthy F.M."/>
            <person name="McCormack J.E."/>
            <person name="Merchant M.E."/>
            <person name="Peterson D.G."/>
            <person name="Pollock D.D."/>
            <person name="Pourmand N."/>
            <person name="Raney B.J."/>
            <person name="Roessler K.A."/>
            <person name="Sanford J.R."/>
            <person name="Sawyer R.H."/>
            <person name="Schmidt C.J."/>
            <person name="Triplett E.W."/>
            <person name="Tuberville T.D."/>
            <person name="Venegas-Anaya M."/>
            <person name="Howard J.T."/>
            <person name="Jarvis E.D."/>
            <person name="Guillette L.J.Jr."/>
            <person name="Glenn T.C."/>
            <person name="Green R.E."/>
            <person name="Ray D.A."/>
        </authorList>
    </citation>
    <scope>NUCLEOTIDE SEQUENCE [LARGE SCALE GENOMIC DNA]</scope>
    <source>
        <strain evidence="6">KSC_2009_1</strain>
    </source>
</reference>
<evidence type="ECO:0000256" key="1">
    <source>
        <dbReference type="ARBA" id="ARBA00004141"/>
    </source>
</evidence>
<comment type="caution">
    <text evidence="6">The sequence shown here is derived from an EMBL/GenBank/DDBJ whole genome shotgun (WGS) entry which is preliminary data.</text>
</comment>
<accession>A0A151PJF8</accession>
<protein>
    <recommendedName>
        <fullName evidence="8">Zinc transporter ZIP1</fullName>
    </recommendedName>
</protein>
<dbReference type="AlphaFoldDB" id="A0A151PJF8"/>
<feature type="transmembrane region" description="Helical" evidence="5">
    <location>
        <begin position="20"/>
        <end position="43"/>
    </location>
</feature>
<name>A0A151PJF8_ALLMI</name>
<keyword evidence="3 5" id="KW-1133">Transmembrane helix</keyword>
<sequence>MSPLGIVLGMGLSQSRGPSAALAQCLLQGLAAGTFLYVTFLEILPHELSAARGRLPQVLALLLGFSAMVTLRFLG</sequence>
<keyword evidence="4 5" id="KW-0472">Membrane</keyword>